<evidence type="ECO:0000313" key="2">
    <source>
        <dbReference type="Proteomes" id="UP001242732"/>
    </source>
</evidence>
<evidence type="ECO:0000313" key="1">
    <source>
        <dbReference type="EMBL" id="WIY50799.1"/>
    </source>
</evidence>
<reference evidence="1 2" key="1">
    <citation type="submission" date="2023-06" db="EMBL/GenBank/DDBJ databases">
        <authorList>
            <person name="Ham H."/>
            <person name="Park D.S."/>
        </authorList>
    </citation>
    <scope>NUCLEOTIDE SEQUENCE [LARGE SCALE GENOMIC DNA]</scope>
    <source>
        <strain evidence="1 2">KACC 17005</strain>
    </source>
</reference>
<name>A0ABY9AVI5_PARCI</name>
<proteinExistence type="predicted"/>
<dbReference type="EMBL" id="CP127363">
    <property type="protein sequence ID" value="WIY50799.1"/>
    <property type="molecule type" value="Genomic_DNA"/>
</dbReference>
<organism evidence="1 2">
    <name type="scientific">Paracidovorax citrulli</name>
    <name type="common">Acidovorax citrulli</name>
    <dbReference type="NCBI Taxonomy" id="80869"/>
    <lineage>
        <taxon>Bacteria</taxon>
        <taxon>Pseudomonadati</taxon>
        <taxon>Pseudomonadota</taxon>
        <taxon>Betaproteobacteria</taxon>
        <taxon>Burkholderiales</taxon>
        <taxon>Comamonadaceae</taxon>
        <taxon>Paracidovorax</taxon>
    </lineage>
</organism>
<gene>
    <name evidence="1" type="ORF">QRO08_09635</name>
</gene>
<sequence>MAGVPFITRTRMARKLGTEAGARAEQRANEDAPGFSELALAHIRETMLAAPAGATLRGEDITNSAKLAGLRPPDDRAFGPVFAKAIKQGLLEPVGYAPRVKGHGTAGGRVYARGRSLA</sequence>
<accession>A0ABY9AVI5</accession>
<protein>
    <submittedName>
        <fullName evidence="1">Uncharacterized protein</fullName>
    </submittedName>
</protein>
<keyword evidence="2" id="KW-1185">Reference proteome</keyword>
<dbReference type="Proteomes" id="UP001242732">
    <property type="component" value="Chromosome"/>
</dbReference>
<dbReference type="RefSeq" id="WP_011795450.1">
    <property type="nucleotide sequence ID" value="NZ_CP023687.1"/>
</dbReference>